<dbReference type="PROSITE" id="PS51257">
    <property type="entry name" value="PROKAR_LIPOPROTEIN"/>
    <property type="match status" value="1"/>
</dbReference>
<accession>A0ABW1DH88</accession>
<dbReference type="RefSeq" id="WP_380046454.1">
    <property type="nucleotide sequence ID" value="NZ_JBHSOH010000005.1"/>
</dbReference>
<feature type="chain" id="PRO_5046085887" evidence="3">
    <location>
        <begin position="27"/>
        <end position="552"/>
    </location>
</feature>
<dbReference type="SMART" id="SM00028">
    <property type="entry name" value="TPR"/>
    <property type="match status" value="5"/>
</dbReference>
<evidence type="ECO:0000256" key="1">
    <source>
        <dbReference type="PROSITE-ProRule" id="PRU00339"/>
    </source>
</evidence>
<name>A0ABW1DH88_9DEIO</name>
<dbReference type="Proteomes" id="UP001595979">
    <property type="component" value="Unassembled WGS sequence"/>
</dbReference>
<dbReference type="InterPro" id="IPR019734">
    <property type="entry name" value="TPR_rpt"/>
</dbReference>
<dbReference type="PROSITE" id="PS50005">
    <property type="entry name" value="TPR"/>
    <property type="match status" value="2"/>
</dbReference>
<gene>
    <name evidence="4" type="ORF">ACFPQ6_03510</name>
</gene>
<dbReference type="Pfam" id="PF13432">
    <property type="entry name" value="TPR_16"/>
    <property type="match status" value="3"/>
</dbReference>
<feature type="repeat" description="TPR" evidence="1">
    <location>
        <begin position="446"/>
        <end position="479"/>
    </location>
</feature>
<keyword evidence="5" id="KW-1185">Reference proteome</keyword>
<sequence>MQPVSRPPARLAALLSVALACGPASAQSLVETVTTTGIQNTLNTSALPGALAVPAVPQPPQAQTQATPAQTPTPAQASPASGTPAPAVTPLSAAQQTALTAAQADFTSGRYAQARAAFEALVAQNYGNPAPHFGLALTLLAQKDDQGAAFEFTQFQVLSPGSFEGPYNLGVLAGRAGRYDDALKFYQDAAALAPAPGNAGAQAQALEAVAGEQTRRADFASLGTTLSDLAALQPGNGDVQFRLAQARTLAGQGVAALPGLYALLQREPARVDAASLLADIYVAQGLPERALRELSAAVGRVGDGTARSALLLRQSGILAGRGELRAAIFAARDARTADTRNVAAYAREAELRLRNKDRAGALGAYRSAAQLAPKDAAIRTGLAALRLDLGQTAQATQDAALALTLSPDTATRARAQFVQGVGLYRQGQYARAQGLLASSAAASPGAEVWLWLGLSRYALKDYKGAVSALQASVQIAPEPATRRNLASALLADARYTEAEALARGLVADSPKDAEAWYLLGLSQRAQRRDGEARQSLRTAANLGNVRAREALK</sequence>
<dbReference type="EMBL" id="JBHSOH010000005">
    <property type="protein sequence ID" value="MFC5847368.1"/>
    <property type="molecule type" value="Genomic_DNA"/>
</dbReference>
<evidence type="ECO:0000256" key="3">
    <source>
        <dbReference type="SAM" id="SignalP"/>
    </source>
</evidence>
<feature type="signal peptide" evidence="3">
    <location>
        <begin position="1"/>
        <end position="26"/>
    </location>
</feature>
<protein>
    <submittedName>
        <fullName evidence="4">Tetratricopeptide repeat protein</fullName>
    </submittedName>
</protein>
<organism evidence="4 5">
    <name type="scientific">Deinococcus petrolearius</name>
    <dbReference type="NCBI Taxonomy" id="1751295"/>
    <lineage>
        <taxon>Bacteria</taxon>
        <taxon>Thermotogati</taxon>
        <taxon>Deinococcota</taxon>
        <taxon>Deinococci</taxon>
        <taxon>Deinococcales</taxon>
        <taxon>Deinococcaceae</taxon>
        <taxon>Deinococcus</taxon>
    </lineage>
</organism>
<evidence type="ECO:0000313" key="4">
    <source>
        <dbReference type="EMBL" id="MFC5847368.1"/>
    </source>
</evidence>
<feature type="repeat" description="TPR" evidence="1">
    <location>
        <begin position="163"/>
        <end position="196"/>
    </location>
</feature>
<feature type="region of interest" description="Disordered" evidence="2">
    <location>
        <begin position="53"/>
        <end position="91"/>
    </location>
</feature>
<keyword evidence="1" id="KW-0802">TPR repeat</keyword>
<dbReference type="InterPro" id="IPR011990">
    <property type="entry name" value="TPR-like_helical_dom_sf"/>
</dbReference>
<proteinExistence type="predicted"/>
<dbReference type="PANTHER" id="PTHR12558">
    <property type="entry name" value="CELL DIVISION CYCLE 16,23,27"/>
    <property type="match status" value="1"/>
</dbReference>
<dbReference type="Gene3D" id="1.25.40.10">
    <property type="entry name" value="Tetratricopeptide repeat domain"/>
    <property type="match status" value="4"/>
</dbReference>
<keyword evidence="3" id="KW-0732">Signal</keyword>
<comment type="caution">
    <text evidence="4">The sequence shown here is derived from an EMBL/GenBank/DDBJ whole genome shotgun (WGS) entry which is preliminary data.</text>
</comment>
<reference evidence="5" key="1">
    <citation type="journal article" date="2019" name="Int. J. Syst. Evol. Microbiol.">
        <title>The Global Catalogue of Microorganisms (GCM) 10K type strain sequencing project: providing services to taxonomists for standard genome sequencing and annotation.</title>
        <authorList>
            <consortium name="The Broad Institute Genomics Platform"/>
            <consortium name="The Broad Institute Genome Sequencing Center for Infectious Disease"/>
            <person name="Wu L."/>
            <person name="Ma J."/>
        </authorList>
    </citation>
    <scope>NUCLEOTIDE SEQUENCE [LARGE SCALE GENOMIC DNA]</scope>
    <source>
        <strain evidence="5">CGMCC 1.15053</strain>
    </source>
</reference>
<dbReference type="PANTHER" id="PTHR12558:SF13">
    <property type="entry name" value="CELL DIVISION CYCLE PROTEIN 27 HOMOLOG"/>
    <property type="match status" value="1"/>
</dbReference>
<evidence type="ECO:0000313" key="5">
    <source>
        <dbReference type="Proteomes" id="UP001595979"/>
    </source>
</evidence>
<evidence type="ECO:0000256" key="2">
    <source>
        <dbReference type="SAM" id="MobiDB-lite"/>
    </source>
</evidence>
<dbReference type="SUPFAM" id="SSF48452">
    <property type="entry name" value="TPR-like"/>
    <property type="match status" value="2"/>
</dbReference>